<dbReference type="RefSeq" id="WP_194260351.1">
    <property type="nucleotide sequence ID" value="NZ_JABCQG010000014.1"/>
</dbReference>
<name>A0ABR9Y8M2_9PROT</name>
<comment type="caution">
    <text evidence="1">The sequence shown here is derived from an EMBL/GenBank/DDBJ whole genome shotgun (WGS) entry which is preliminary data.</text>
</comment>
<dbReference type="Gene3D" id="3.40.50.1820">
    <property type="entry name" value="alpha/beta hydrolase"/>
    <property type="match status" value="1"/>
</dbReference>
<evidence type="ECO:0000313" key="1">
    <source>
        <dbReference type="EMBL" id="MBF0859784.1"/>
    </source>
</evidence>
<dbReference type="SUPFAM" id="SSF53474">
    <property type="entry name" value="alpha/beta-Hydrolases"/>
    <property type="match status" value="1"/>
</dbReference>
<proteinExistence type="predicted"/>
<keyword evidence="2" id="KW-1185">Reference proteome</keyword>
<evidence type="ECO:0008006" key="3">
    <source>
        <dbReference type="Google" id="ProtNLM"/>
    </source>
</evidence>
<protein>
    <recommendedName>
        <fullName evidence="3">Alpha/beta hydrolase</fullName>
    </recommendedName>
</protein>
<reference evidence="2" key="1">
    <citation type="submission" date="2020-04" db="EMBL/GenBank/DDBJ databases">
        <title>Description of novel Gluconacetobacter.</title>
        <authorList>
            <person name="Sombolestani A."/>
        </authorList>
    </citation>
    <scope>NUCLEOTIDE SEQUENCE [LARGE SCALE GENOMIC DNA]</scope>
    <source>
        <strain evidence="2">LMG 31484</strain>
    </source>
</reference>
<evidence type="ECO:0000313" key="2">
    <source>
        <dbReference type="Proteomes" id="UP000623107"/>
    </source>
</evidence>
<reference evidence="1 2" key="2">
    <citation type="submission" date="2020-11" db="EMBL/GenBank/DDBJ databases">
        <title>Description of novel Gluconobacter species.</title>
        <authorList>
            <person name="Cleenwerck I."/>
            <person name="Cnockaert M."/>
            <person name="Borremans W."/>
            <person name="Wieme A.D."/>
            <person name="De Vuyst L."/>
            <person name="Vandamme P."/>
        </authorList>
    </citation>
    <scope>NUCLEOTIDE SEQUENCE [LARGE SCALE GENOMIC DNA]</scope>
    <source>
        <strain evidence="1 2">LMG 31484</strain>
    </source>
</reference>
<organism evidence="1 2">
    <name type="scientific">Gluconobacter vitians</name>
    <dbReference type="NCBI Taxonomy" id="2728102"/>
    <lineage>
        <taxon>Bacteria</taxon>
        <taxon>Pseudomonadati</taxon>
        <taxon>Pseudomonadota</taxon>
        <taxon>Alphaproteobacteria</taxon>
        <taxon>Acetobacterales</taxon>
        <taxon>Acetobacteraceae</taxon>
        <taxon>Gluconobacter</taxon>
    </lineage>
</organism>
<dbReference type="InterPro" id="IPR029058">
    <property type="entry name" value="AB_hydrolase_fold"/>
</dbReference>
<dbReference type="EMBL" id="JABCQG010000014">
    <property type="protein sequence ID" value="MBF0859784.1"/>
    <property type="molecule type" value="Genomic_DNA"/>
</dbReference>
<dbReference type="Proteomes" id="UP000623107">
    <property type="component" value="Unassembled WGS sequence"/>
</dbReference>
<sequence>MLIFENEFYKLYHNQNKSDFCVVTFSAFDAPERHNNRFFLYEPSIKLKINTFGIVAKTDCWFVREEFSEVLEILREILPKDQKILLFGSSMGGFAAIKYSKLLSADYVLALAPQFSLDKSERDSESFYDQFYKNYMEGMGLKKKDAVGTIYIIYDPNKAHEDEINFHRIKSEIPEVEGIKIFYAGHVVMESLKGTDNFRQILNDISDNKKLRKTLHSIRRKNINNLTSLLLKASERHAGLVYNCLFSSNCIATGTSSRLINNRDFRRNIFAKFINDGEIYKIKDIINNFYIRTSSIYFGKEENVSEVYIFSYFGDLLYFCPENKSFCSYSNGSGVYPVVFDRKYNRLLYWDLFGKSKIEGNVALEIEGSFCAIKYNNHYLSAQPDGYIAGDRNNVNQWEKFLLIQA</sequence>
<gene>
    <name evidence="1" type="ORF">HKD24_11225</name>
</gene>
<accession>A0ABR9Y8M2</accession>